<proteinExistence type="predicted"/>
<evidence type="ECO:0000313" key="1">
    <source>
        <dbReference type="EMBL" id="KAF2580561.1"/>
    </source>
</evidence>
<protein>
    <submittedName>
        <fullName evidence="1">Uncharacterized protein</fullName>
    </submittedName>
</protein>
<sequence length="74" mass="7924">MRSSFSSFVGMHTGSFLTGRFEDSSSYSSAIRLDLRSVLSEEAEEVTWIWELPAQGDLAGPPTALGAEPGEATV</sequence>
<organism evidence="1 2">
    <name type="scientific">Brassica cretica</name>
    <name type="common">Mustard</name>
    <dbReference type="NCBI Taxonomy" id="69181"/>
    <lineage>
        <taxon>Eukaryota</taxon>
        <taxon>Viridiplantae</taxon>
        <taxon>Streptophyta</taxon>
        <taxon>Embryophyta</taxon>
        <taxon>Tracheophyta</taxon>
        <taxon>Spermatophyta</taxon>
        <taxon>Magnoliopsida</taxon>
        <taxon>eudicotyledons</taxon>
        <taxon>Gunneridae</taxon>
        <taxon>Pentapetalae</taxon>
        <taxon>rosids</taxon>
        <taxon>malvids</taxon>
        <taxon>Brassicales</taxon>
        <taxon>Brassicaceae</taxon>
        <taxon>Brassiceae</taxon>
        <taxon>Brassica</taxon>
    </lineage>
</organism>
<name>A0A3N6RRF1_BRACR</name>
<comment type="caution">
    <text evidence="1">The sequence shown here is derived from an EMBL/GenBank/DDBJ whole genome shotgun (WGS) entry which is preliminary data.</text>
</comment>
<reference evidence="1" key="1">
    <citation type="submission" date="2019-12" db="EMBL/GenBank/DDBJ databases">
        <title>Genome sequencing and annotation of Brassica cretica.</title>
        <authorList>
            <person name="Studholme D.J."/>
            <person name="Sarris P.F."/>
        </authorList>
    </citation>
    <scope>NUCLEOTIDE SEQUENCE</scope>
    <source>
        <strain evidence="1">PFS-001/15</strain>
        <tissue evidence="1">Leaf</tissue>
    </source>
</reference>
<dbReference type="AlphaFoldDB" id="A0A3N6RRF1"/>
<evidence type="ECO:0000313" key="2">
    <source>
        <dbReference type="Proteomes" id="UP000712281"/>
    </source>
</evidence>
<dbReference type="Proteomes" id="UP000712281">
    <property type="component" value="Unassembled WGS sequence"/>
</dbReference>
<dbReference type="EMBL" id="QGKW02001660">
    <property type="protein sequence ID" value="KAF2580561.1"/>
    <property type="molecule type" value="Genomic_DNA"/>
</dbReference>
<gene>
    <name evidence="1" type="ORF">F2Q68_00005981</name>
</gene>
<accession>A0A3N6RRF1</accession>